<dbReference type="Proteomes" id="UP001060085">
    <property type="component" value="Linkage Group LG06"/>
</dbReference>
<name>A0ACC0A701_CATRO</name>
<dbReference type="EMBL" id="CM044706">
    <property type="protein sequence ID" value="KAI5656175.1"/>
    <property type="molecule type" value="Genomic_DNA"/>
</dbReference>
<keyword evidence="2" id="KW-1185">Reference proteome</keyword>
<sequence length="3024" mass="337507">MPPIWSAFRSSSSVSKSSSDSPRDDQSKKRLTRLRKLRHVTEDDVGLRPASVPASPDTGSRSRSPHHWSRSAVPQPLPLPELRSVQRSSKSDDNSPSPRKRITSDSSAPLTSTSTTSVCTLGKSTGDVDKRSCKTPTYRRRGFPKELSVEGVRYNFRLDAPARSAPSSGLSSPVLSPKRFSTVDFFHSSFNASSPLETSRLDRITCSLQASPVRISHSPDHSPLQSPTSNNHPTITRKQTGVALQSYHKSRLEVGHEGNNANGHPLPLPPGASRTLQPSSMSQQMDKSSVTSPGKGQWKKGKLIGRGTYGSVYIATNSDTGALCAMKEVDLIPDDPKAAECIKQLAQEIKVLQQLKHPNIVQYYGSEVIEDRFCIYLEYVHPGSINKYVREHCGAMTENVVRNFTRHILSGLAYLHSKKTIHRDIKGANLLVDAHGVVKLADFGLAKHLSGQATDLSLKGSPHWMAPEVLQAVMRKDANPELAFAVDIWSLGCTVIEMMTGKPPWCDLNGVQAMFSVLNRSPPIPVKLSSEGKDFLQCCFQRKPADRPTAATLLQHRFLCNSHDQIVATCQKEHCPMRLSALDKPQSSRRDWTKHNKDLIPISSSTLTMNGELPYNRCLQKGHIVFHTFDVSENTVDVGKMEVSESLISKIHTSFAGDIHLASAVSSLRTTEFELVRGVLQIFQGFSSSLFSWDDNRQCFRFKNRIYVAHLSTGSLYGILDQFVYAATCLQLVEIRLNNIQKFSVSFLCSLCSGAEYLLQIVHGAVPEAIFEFDSSVSAADVATHILNQLYRNLNEVCLVQGGEVEDAFRMLLYIFTGTLFPYIEGLDSWLFEGTLDDPYDEMFFYAKKDISISETEFWEKSYMLRSRTFKKLELDSPAHVLLSMKEKKDMTGSEAISACSTKEKEGKERDSDICPTFIKDMAKAIVSAGKSLQLIRHSPVTSFSAVSSENQNVGPDAAGLTLSEGFCVSLAALIGSGDHISEHVWQDNLIISSFEFSAGKHKEELNGEILRDISHPDKVWCKFLADTLDQKREIGVESLHRNATVLDQGQKKLESDRLDDFPQLGAFCPQNPAITVCQKYLHKISDAWSKLSLSRGLQLPPLNDQELRKAIFDENAESCFVSKTTHFSFGFQFGESEIHRREEDRKMLELLFPFPTLLPTFEEELNMSEYLPFQQNSTLPSRILSWIQSLEPKGPSLPSVILQECLVTYIKKQADYIGMNILSKLLSEWRLLDELGVLRAIYLLGSGDLLQHFLAVIFNKLDKGDSLDDEFELNTILQESIRNSADGTLLSTPDSLVVSIMKSPGFGDDAQSSTSVLSTTPRKSRGQGSGIDVLDSLKFTYRVSWPLELIANLEAIKKYNQVMIFLLKVKRAKYVLDKTRRWMWKDRGMATASRKRHWLLAQKLLHFVDAFHQYVMDRVYHSCWRELCDGVAAAGSLDEVIEVHESYLLSIQRLCFVVPDKLWALIASRLNTILGLALDFYSIQQTLSSGAVSAIKARCEMEVDRIERQFDECITFLLRILSFKLNVGQFPHLADLVTRINYNYFYMSDGGSLKTTSGSETIASKLGKAFQRGDINQDVNDLFTSFGCNIDPPVNKVLTKLPGIQMEDVKHSYSVVLQSGGSQDTGHFLVLIFEAEEFWLGEVIAQLSRPLMEEEETAQILKLSDLISRARPVTGTFGLTSDRLISLSKSETSDGPPKLSKHASQNPDCRILKPLSSPAVLVGTLSLPSYKSGKDDANFNFQCSCFQISDGSATICCDILDFCPGIIGKTIHICAWNFIPLIYAGNIGGFLEIIRWECLECISNSSAFSLGLSIDCKEDLQAKYSIFGLLESLSPLSVVPSSAAGDNSSRGLKNLCGFLSKVLVCECKLCASKDSRTELDDLSAENYKRHYFVRPLTVYFCGSASSWHPIISKLVHRIVSLSGLKKMFVYIGKEDYQVMYLTADKTSLHLPELEKKWTPNEKAAGIRGLGEISSYAGTVTGIYMQGMIVELDQEFLLLLTDYQLLVPHSLRVGAIVSVRNVHFINPKFSWMKVVILGACFITSIRVETFSALEAGCYIKSHSQNVLRKFIDSLTFSARLWALLAVTCFRKKFTGIFSEKEILGSKHLQGVSRVKDWLKDMSLHVCPHLCISCGFFWQYGVLTEYCKHGLCNSRNEEDYRNLRLMIPISHLVSHSETSWMKMLLDDNRDFNIINTASHSTCISCCGRSYTKQIRRSFCSEDIGVTLLGNLKVSTSSGRLQLSDATGSIDVLITDIPLTWDFNTIYEIEDFTVIMQGVPKKLHPLDLSFRETFTCRNIFNGPQLKKDMKLSLYLHYNFRDQKRQHDMHSPSSNCKGSFQKPEHGRFHLLQLEHKYPLLQKLNSDQAISNRSSVFAEAILLPWDLTFTEKDEVANLTTPEDQQRNSIKYSSIDKFKEDLRIKKCKADQTSNKALDSGKCDAGSLIYRLSNSKSYSDEEHSELHSQIKFPCLVSGRSFKVPHQGFLHCTDGEAMTSSGCKLDERQVFLEFGSDSFHMYEGLRIGGYYAVQHNEKDVLTIKNSSSFFVNSKTCFWSLSILSEEVLKNSDPSAVFQFACPSFYDNKAQPNVCQKHQNSHLISDTVHEICSDINLFVPLDIISYLKIDNKVPHSGQTNRYASYRGEQDVHSGNGLFIREVLSFGTSHSDILLPEGDLISLHGHVLAVHDFNHDSFAAHPRNGCASNIHEAIVSQSICIHVLIDHNMARITGAQGDYECPTGFGEGIHATFHRVLVVGGEYQYKLTPASFIVVNSANDVNRLSEEKSYHASMSALTKCIASIGASPAALSSEITENMDVESIQLRCRVVTLYILVLENRKAVYPSIRVQSSPVINVPLAGFILDDGSSSYCCWANCEKAATLLKLHLEATAHDARADTSQRSRTTMNGKACGSIADHLNKILSQHGRVIVKNYGSTFDSSGLDLTFSVGSGKSLSRSDEDFLRCLMANACSSTLWSIVGTLMDSTAIGRVEQKLSEMGMEMLPLQHIWTAGVCRVDPLNEARERIRGILNS</sequence>
<accession>A0ACC0A701</accession>
<comment type="caution">
    <text evidence="1">The sequence shown here is derived from an EMBL/GenBank/DDBJ whole genome shotgun (WGS) entry which is preliminary data.</text>
</comment>
<reference evidence="2" key="1">
    <citation type="journal article" date="2023" name="Nat. Plants">
        <title>Single-cell RNA sequencing provides a high-resolution roadmap for understanding the multicellular compartmentation of specialized metabolism.</title>
        <authorList>
            <person name="Sun S."/>
            <person name="Shen X."/>
            <person name="Li Y."/>
            <person name="Li Y."/>
            <person name="Wang S."/>
            <person name="Li R."/>
            <person name="Zhang H."/>
            <person name="Shen G."/>
            <person name="Guo B."/>
            <person name="Wei J."/>
            <person name="Xu J."/>
            <person name="St-Pierre B."/>
            <person name="Chen S."/>
            <person name="Sun C."/>
        </authorList>
    </citation>
    <scope>NUCLEOTIDE SEQUENCE [LARGE SCALE GENOMIC DNA]</scope>
</reference>
<evidence type="ECO:0000313" key="1">
    <source>
        <dbReference type="EMBL" id="KAI5656175.1"/>
    </source>
</evidence>
<protein>
    <submittedName>
        <fullName evidence="1">Uncharacterized protein</fullName>
    </submittedName>
</protein>
<organism evidence="1 2">
    <name type="scientific">Catharanthus roseus</name>
    <name type="common">Madagascar periwinkle</name>
    <name type="synonym">Vinca rosea</name>
    <dbReference type="NCBI Taxonomy" id="4058"/>
    <lineage>
        <taxon>Eukaryota</taxon>
        <taxon>Viridiplantae</taxon>
        <taxon>Streptophyta</taxon>
        <taxon>Embryophyta</taxon>
        <taxon>Tracheophyta</taxon>
        <taxon>Spermatophyta</taxon>
        <taxon>Magnoliopsida</taxon>
        <taxon>eudicotyledons</taxon>
        <taxon>Gunneridae</taxon>
        <taxon>Pentapetalae</taxon>
        <taxon>asterids</taxon>
        <taxon>lamiids</taxon>
        <taxon>Gentianales</taxon>
        <taxon>Apocynaceae</taxon>
        <taxon>Rauvolfioideae</taxon>
        <taxon>Vinceae</taxon>
        <taxon>Catharanthinae</taxon>
        <taxon>Catharanthus</taxon>
    </lineage>
</organism>
<gene>
    <name evidence="1" type="ORF">M9H77_24968</name>
</gene>
<evidence type="ECO:0000313" key="2">
    <source>
        <dbReference type="Proteomes" id="UP001060085"/>
    </source>
</evidence>
<proteinExistence type="predicted"/>